<evidence type="ECO:0000313" key="2">
    <source>
        <dbReference type="Proteomes" id="UP001361570"/>
    </source>
</evidence>
<dbReference type="Proteomes" id="UP001361570">
    <property type="component" value="Unassembled WGS sequence"/>
</dbReference>
<organism evidence="1 2">
    <name type="scientific">Klenkia sesuvii</name>
    <dbReference type="NCBI Taxonomy" id="3103137"/>
    <lineage>
        <taxon>Bacteria</taxon>
        <taxon>Bacillati</taxon>
        <taxon>Actinomycetota</taxon>
        <taxon>Actinomycetes</taxon>
        <taxon>Geodermatophilales</taxon>
        <taxon>Geodermatophilaceae</taxon>
        <taxon>Klenkia</taxon>
    </lineage>
</organism>
<dbReference type="SUPFAM" id="SSF50447">
    <property type="entry name" value="Translation proteins"/>
    <property type="match status" value="1"/>
</dbReference>
<gene>
    <name evidence="1" type="ORF">TEK04_01165</name>
</gene>
<reference evidence="1 2" key="1">
    <citation type="submission" date="2024-03" db="EMBL/GenBank/DDBJ databases">
        <title>Draft genome sequence of Klenkia sp. LSe6-5.</title>
        <authorList>
            <person name="Duangmal K."/>
            <person name="Chantavorakit T."/>
        </authorList>
    </citation>
    <scope>NUCLEOTIDE SEQUENCE [LARGE SCALE GENOMIC DNA]</scope>
    <source>
        <strain evidence="1 2">LSe6-5</strain>
    </source>
</reference>
<accession>A0ABU8DQH8</accession>
<sequence length="85" mass="9130">MRAHYLVQDRFAIPGRGPVLTGLLTQGEIRNGDGLTVAGTTTSVRVTMVDFHRRETPEGPLIGLEIHPQDAPVVTRGTVLIGQTA</sequence>
<comment type="caution">
    <text evidence="1">The sequence shown here is derived from an EMBL/GenBank/DDBJ whole genome shotgun (WGS) entry which is preliminary data.</text>
</comment>
<proteinExistence type="predicted"/>
<evidence type="ECO:0000313" key="1">
    <source>
        <dbReference type="EMBL" id="MEI4270319.1"/>
    </source>
</evidence>
<dbReference type="InterPro" id="IPR009000">
    <property type="entry name" value="Transl_B-barrel_sf"/>
</dbReference>
<dbReference type="EMBL" id="JBAPLU010000001">
    <property type="protein sequence ID" value="MEI4270319.1"/>
    <property type="molecule type" value="Genomic_DNA"/>
</dbReference>
<name>A0ABU8DQH8_9ACTN</name>
<evidence type="ECO:0008006" key="3">
    <source>
        <dbReference type="Google" id="ProtNLM"/>
    </source>
</evidence>
<keyword evidence="2" id="KW-1185">Reference proteome</keyword>
<dbReference type="Gene3D" id="2.40.30.10">
    <property type="entry name" value="Translation factors"/>
    <property type="match status" value="1"/>
</dbReference>
<protein>
    <recommendedName>
        <fullName evidence="3">Translation elongation factor EFTu/EF1A C-terminal domain-containing protein</fullName>
    </recommendedName>
</protein>
<dbReference type="RefSeq" id="WP_336402461.1">
    <property type="nucleotide sequence ID" value="NZ_JBAPLU010000001.1"/>
</dbReference>